<keyword evidence="2" id="KW-0808">Transferase</keyword>
<dbReference type="SUPFAM" id="SSF55729">
    <property type="entry name" value="Acyl-CoA N-acyltransferases (Nat)"/>
    <property type="match status" value="1"/>
</dbReference>
<dbReference type="Pfam" id="PF13302">
    <property type="entry name" value="Acetyltransf_3"/>
    <property type="match status" value="1"/>
</dbReference>
<evidence type="ECO:0000313" key="2">
    <source>
        <dbReference type="EMBL" id="CUO47168.1"/>
    </source>
</evidence>
<dbReference type="AlphaFoldDB" id="A0A174FDZ7"/>
<evidence type="ECO:0000313" key="3">
    <source>
        <dbReference type="Proteomes" id="UP000095706"/>
    </source>
</evidence>
<dbReference type="CDD" id="cd04301">
    <property type="entry name" value="NAT_SF"/>
    <property type="match status" value="1"/>
</dbReference>
<dbReference type="Gene3D" id="3.40.630.30">
    <property type="match status" value="1"/>
</dbReference>
<dbReference type="PANTHER" id="PTHR39173:SF1">
    <property type="entry name" value="ACETYLTRANSFERASE"/>
    <property type="match status" value="1"/>
</dbReference>
<dbReference type="RefSeq" id="WP_022462243.1">
    <property type="nucleotide sequence ID" value="NZ_CABJFB010000002.1"/>
</dbReference>
<dbReference type="Proteomes" id="UP000095706">
    <property type="component" value="Unassembled WGS sequence"/>
</dbReference>
<accession>A0A174FDZ7</accession>
<dbReference type="EMBL" id="CYYV01000009">
    <property type="protein sequence ID" value="CUO47168.1"/>
    <property type="molecule type" value="Genomic_DNA"/>
</dbReference>
<proteinExistence type="predicted"/>
<dbReference type="PROSITE" id="PS51186">
    <property type="entry name" value="GNAT"/>
    <property type="match status" value="1"/>
</dbReference>
<feature type="domain" description="N-acetyltransferase" evidence="1">
    <location>
        <begin position="5"/>
        <end position="175"/>
    </location>
</feature>
<evidence type="ECO:0000259" key="1">
    <source>
        <dbReference type="PROSITE" id="PS51186"/>
    </source>
</evidence>
<dbReference type="GeneID" id="79855162"/>
<dbReference type="GO" id="GO:0016747">
    <property type="term" value="F:acyltransferase activity, transferring groups other than amino-acyl groups"/>
    <property type="evidence" value="ECO:0007669"/>
    <property type="project" value="InterPro"/>
</dbReference>
<dbReference type="PANTHER" id="PTHR39173">
    <property type="entry name" value="ACETYLTRANSFERASE"/>
    <property type="match status" value="1"/>
</dbReference>
<organism evidence="2 3">
    <name type="scientific">Fusicatenibacter saccharivorans</name>
    <dbReference type="NCBI Taxonomy" id="1150298"/>
    <lineage>
        <taxon>Bacteria</taxon>
        <taxon>Bacillati</taxon>
        <taxon>Bacillota</taxon>
        <taxon>Clostridia</taxon>
        <taxon>Lachnospirales</taxon>
        <taxon>Lachnospiraceae</taxon>
        <taxon>Fusicatenibacter</taxon>
    </lineage>
</organism>
<reference evidence="2 3" key="1">
    <citation type="submission" date="2015-09" db="EMBL/GenBank/DDBJ databases">
        <authorList>
            <consortium name="Pathogen Informatics"/>
        </authorList>
    </citation>
    <scope>NUCLEOTIDE SEQUENCE [LARGE SCALE GENOMIC DNA]</scope>
    <source>
        <strain evidence="2 3">2789STDY5608849</strain>
    </source>
</reference>
<protein>
    <submittedName>
        <fullName evidence="2">Predicted acetyltransferase</fullName>
    </submittedName>
</protein>
<dbReference type="InterPro" id="IPR016181">
    <property type="entry name" value="Acyl_CoA_acyltransferase"/>
</dbReference>
<gene>
    <name evidence="2" type="ORF">ERS852406_02058</name>
</gene>
<dbReference type="InterPro" id="IPR000182">
    <property type="entry name" value="GNAT_dom"/>
</dbReference>
<sequence>MNDELMLVEPSEEYFAELAAYRNDFLENSDSMDGCGPLRRFDDMKAYLEDTMRYTREETLPEGMVLATQFLCIRKSDNRLVGMIQVRHYLNDFLRTFGGHIGYSVRPSERRKGYASWMLKNVQPYCKSLGLSEILVCCLDTNEGSRRTILKNGGRFDGTAYRADENKTLERYWITL</sequence>
<name>A0A174FDZ7_9FIRM</name>